<sequence length="76" mass="8848">MQKTQIPTEVEEKVDEKYSFSFVENLEHRLLLESAMQILEEEERQILFLHAVAGWKNREISASNGAVRKADAERDD</sequence>
<evidence type="ECO:0000313" key="2">
    <source>
        <dbReference type="Proteomes" id="UP000003527"/>
    </source>
</evidence>
<evidence type="ECO:0000313" key="1">
    <source>
        <dbReference type="EMBL" id="EHL13646.1"/>
    </source>
</evidence>
<dbReference type="SUPFAM" id="SSF88659">
    <property type="entry name" value="Sigma3 and sigma4 domains of RNA polymerase sigma factors"/>
    <property type="match status" value="1"/>
</dbReference>
<dbReference type="EMBL" id="AFZD01000006">
    <property type="protein sequence ID" value="EHL13646.1"/>
    <property type="molecule type" value="Genomic_DNA"/>
</dbReference>
<keyword evidence="2" id="KW-1185">Reference proteome</keyword>
<proteinExistence type="predicted"/>
<organism evidence="1 2">
    <name type="scientific">Oribacterium asaccharolyticum ACB7</name>
    <dbReference type="NCBI Taxonomy" id="796944"/>
    <lineage>
        <taxon>Bacteria</taxon>
        <taxon>Bacillati</taxon>
        <taxon>Bacillota</taxon>
        <taxon>Clostridia</taxon>
        <taxon>Lachnospirales</taxon>
        <taxon>Lachnospiraceae</taxon>
        <taxon>Oribacterium</taxon>
    </lineage>
</organism>
<dbReference type="AlphaFoldDB" id="G9WSQ9"/>
<reference evidence="1 2" key="1">
    <citation type="submission" date="2011-08" db="EMBL/GenBank/DDBJ databases">
        <title>The Genome Sequence of Oribacterium sp. ACB7.</title>
        <authorList>
            <consortium name="The Broad Institute Genome Sequencing Platform"/>
            <person name="Earl A."/>
            <person name="Ward D."/>
            <person name="Feldgarden M."/>
            <person name="Gevers D."/>
            <person name="Sizova M."/>
            <person name="Hazen A."/>
            <person name="Epstein S."/>
            <person name="Young S.K."/>
            <person name="Zeng Q."/>
            <person name="Gargeya S."/>
            <person name="Fitzgerald M."/>
            <person name="Haas B."/>
            <person name="Abouelleil A."/>
            <person name="Alvarado L."/>
            <person name="Arachchi H.M."/>
            <person name="Berlin A."/>
            <person name="Brown A."/>
            <person name="Chapman S.B."/>
            <person name="Chen Z."/>
            <person name="Dunbar C."/>
            <person name="Freedman E."/>
            <person name="Gearin G."/>
            <person name="Gellesch M."/>
            <person name="Goldberg J."/>
            <person name="Griggs A."/>
            <person name="Gujja S."/>
            <person name="Heiman D."/>
            <person name="Howarth C."/>
            <person name="Larson L."/>
            <person name="Lui A."/>
            <person name="MacDonald P.J.P."/>
            <person name="Montmayeur A."/>
            <person name="Murphy C."/>
            <person name="Neiman D."/>
            <person name="Pearson M."/>
            <person name="Priest M."/>
            <person name="Roberts A."/>
            <person name="Saif S."/>
            <person name="Shea T."/>
            <person name="Shenoy N."/>
            <person name="Sisk P."/>
            <person name="Stolte C."/>
            <person name="Sykes S."/>
            <person name="Wortman J."/>
            <person name="Nusbaum C."/>
            <person name="Birren B."/>
        </authorList>
    </citation>
    <scope>NUCLEOTIDE SEQUENCE [LARGE SCALE GENOMIC DNA]</scope>
    <source>
        <strain evidence="1 2">ACB7</strain>
    </source>
</reference>
<dbReference type="Proteomes" id="UP000003527">
    <property type="component" value="Unassembled WGS sequence"/>
</dbReference>
<accession>G9WSQ9</accession>
<protein>
    <submittedName>
        <fullName evidence="1">Uncharacterized protein</fullName>
    </submittedName>
</protein>
<dbReference type="InterPro" id="IPR013324">
    <property type="entry name" value="RNA_pol_sigma_r3/r4-like"/>
</dbReference>
<dbReference type="InterPro" id="IPR036388">
    <property type="entry name" value="WH-like_DNA-bd_sf"/>
</dbReference>
<dbReference type="RefSeq" id="WP_009429607.1">
    <property type="nucleotide sequence ID" value="NZ_JH414506.1"/>
</dbReference>
<dbReference type="HOGENOM" id="CLU_2650939_0_0_9"/>
<dbReference type="Gene3D" id="1.10.10.10">
    <property type="entry name" value="Winged helix-like DNA-binding domain superfamily/Winged helix DNA-binding domain"/>
    <property type="match status" value="1"/>
</dbReference>
<comment type="caution">
    <text evidence="1">The sequence shown here is derived from an EMBL/GenBank/DDBJ whole genome shotgun (WGS) entry which is preliminary data.</text>
</comment>
<name>G9WSQ9_9FIRM</name>
<gene>
    <name evidence="1" type="ORF">HMPREF9624_02125</name>
</gene>
<dbReference type="PATRIC" id="fig|796944.3.peg.646"/>